<evidence type="ECO:0000313" key="1">
    <source>
        <dbReference type="EMBL" id="KKW33317.1"/>
    </source>
</evidence>
<proteinExistence type="predicted"/>
<dbReference type="EMBL" id="LCRI01000001">
    <property type="protein sequence ID" value="KKW33317.1"/>
    <property type="molecule type" value="Genomic_DNA"/>
</dbReference>
<protein>
    <submittedName>
        <fullName evidence="1">Uncharacterized protein</fullName>
    </submittedName>
</protein>
<reference evidence="1 2" key="1">
    <citation type="journal article" date="2015" name="Nature">
        <title>rRNA introns, odd ribosomes, and small enigmatic genomes across a large radiation of phyla.</title>
        <authorList>
            <person name="Brown C.T."/>
            <person name="Hug L.A."/>
            <person name="Thomas B.C."/>
            <person name="Sharon I."/>
            <person name="Castelle C.J."/>
            <person name="Singh A."/>
            <person name="Wilkins M.J."/>
            <person name="Williams K.H."/>
            <person name="Banfield J.F."/>
        </authorList>
    </citation>
    <scope>NUCLEOTIDE SEQUENCE [LARGE SCALE GENOMIC DNA]</scope>
</reference>
<accession>A0A0G1ZY11</accession>
<evidence type="ECO:0000313" key="2">
    <source>
        <dbReference type="Proteomes" id="UP000034711"/>
    </source>
</evidence>
<sequence length="409" mass="46141">MSRYAASRYEAWEELPEVARWFTLTRGGEPHKMQMRLHQLMPGRLYVVPHPYRKDGVELREGEVLSRNRELGRRLGLAADRQGDEVFQIYRDLYDALRGIIQIPVRYAEMEAPRLGHWRATIGWLLELAWAMYDPANDQAQAYARGAADVLAKERFVRDAGKVHALEKTARAGSVHDARGRRNPGRLPFILWSADDLLRERQGVTRIISRKIDERAYVIAGLLDQIFSVVKQCDRMVGQMLQNRALLQDGLRILSVSAADRLEKTAKELGAIHARPFGPHAFRRTVRDLNSAAEALRKGNKAVARDFLQRCQRAMKILAAQRRLEEVLVTLSSFKTGRRTLPLSDAKRLGAILKTTSDDLSVSDAEKGFENPVLSHVLPHLDAAGACLAIEPVDVPSVYDALKRATDPF</sequence>
<gene>
    <name evidence="1" type="ORF">UY77_C0001G0012</name>
</gene>
<comment type="caution">
    <text evidence="1">The sequence shown here is derived from an EMBL/GenBank/DDBJ whole genome shotgun (WGS) entry which is preliminary data.</text>
</comment>
<name>A0A0G1ZY11_9BACT</name>
<organism evidence="1 2">
    <name type="scientific">Candidatus Uhrbacteria bacterium GW2011_GWA2_53_10</name>
    <dbReference type="NCBI Taxonomy" id="1618980"/>
    <lineage>
        <taxon>Bacteria</taxon>
        <taxon>Candidatus Uhriibacteriota</taxon>
    </lineage>
</organism>
<dbReference type="Proteomes" id="UP000034711">
    <property type="component" value="Unassembled WGS sequence"/>
</dbReference>
<dbReference type="AlphaFoldDB" id="A0A0G1ZY11"/>